<evidence type="ECO:0000313" key="3">
    <source>
        <dbReference type="Proteomes" id="UP000254150"/>
    </source>
</evidence>
<name>A0A380MNE7_STRGR</name>
<keyword evidence="1" id="KW-0812">Transmembrane</keyword>
<dbReference type="EMBL" id="UHID01000001">
    <property type="protein sequence ID" value="SUO93832.1"/>
    <property type="molecule type" value="Genomic_DNA"/>
</dbReference>
<evidence type="ECO:0000256" key="1">
    <source>
        <dbReference type="SAM" id="Phobius"/>
    </source>
</evidence>
<sequence>MIALMEFYDSRSAPSEGAGSVARKYVSGLVAAPAVAGVLGPTSPSSAQAGAAGPAPVQTSEYSVGGATVEVPTGCMCSPIIRGKGKKMRTGAPGVDCGFVGALGGGFCNRRIGFAYADTGNRTYETSRGATRSECEIDPAGNNSPQALPRYGRARAHLYADEVRRRRVGGVAFAGRFVLSPAFFGFLPGLPHVIDAGAVVVPLAVGLFARRTCQSWVARRRGERR</sequence>
<proteinExistence type="predicted"/>
<dbReference type="AlphaFoldDB" id="A0A380MNE7"/>
<accession>A0A380MNE7</accession>
<feature type="transmembrane region" description="Helical" evidence="1">
    <location>
        <begin position="193"/>
        <end position="210"/>
    </location>
</feature>
<organism evidence="2 3">
    <name type="scientific">Streptomyces griseus</name>
    <dbReference type="NCBI Taxonomy" id="1911"/>
    <lineage>
        <taxon>Bacteria</taxon>
        <taxon>Bacillati</taxon>
        <taxon>Actinomycetota</taxon>
        <taxon>Actinomycetes</taxon>
        <taxon>Kitasatosporales</taxon>
        <taxon>Streptomycetaceae</taxon>
        <taxon>Streptomyces</taxon>
    </lineage>
</organism>
<protein>
    <submittedName>
        <fullName evidence="2">Uncharacterized protein</fullName>
    </submittedName>
</protein>
<gene>
    <name evidence="2" type="ORF">NCTC7807_00574</name>
</gene>
<keyword evidence="1" id="KW-1133">Transmembrane helix</keyword>
<keyword evidence="1" id="KW-0472">Membrane</keyword>
<dbReference type="Proteomes" id="UP000254150">
    <property type="component" value="Unassembled WGS sequence"/>
</dbReference>
<reference evidence="2 3" key="1">
    <citation type="submission" date="2018-06" db="EMBL/GenBank/DDBJ databases">
        <authorList>
            <consortium name="Pathogen Informatics"/>
            <person name="Doyle S."/>
        </authorList>
    </citation>
    <scope>NUCLEOTIDE SEQUENCE [LARGE SCALE GENOMIC DNA]</scope>
    <source>
        <strain evidence="2 3">NCTC7807</strain>
    </source>
</reference>
<evidence type="ECO:0000313" key="2">
    <source>
        <dbReference type="EMBL" id="SUO93832.1"/>
    </source>
</evidence>